<evidence type="ECO:0000313" key="4">
    <source>
        <dbReference type="EMBL" id="MBJ7595007.1"/>
    </source>
</evidence>
<feature type="domain" description="Phosphatidic acid phosphatase type 2/haloperoxidase" evidence="3">
    <location>
        <begin position="108"/>
        <end position="222"/>
    </location>
</feature>
<dbReference type="SUPFAM" id="SSF48317">
    <property type="entry name" value="Acid phosphatase/Vanadium-dependent haloperoxidase"/>
    <property type="match status" value="1"/>
</dbReference>
<accession>A0A934K0I4</accession>
<dbReference type="Proteomes" id="UP000606991">
    <property type="component" value="Unassembled WGS sequence"/>
</dbReference>
<feature type="transmembrane region" description="Helical" evidence="2">
    <location>
        <begin position="207"/>
        <end position="225"/>
    </location>
</feature>
<name>A0A934K0I4_9BACT</name>
<dbReference type="Pfam" id="PF01569">
    <property type="entry name" value="PAP2"/>
    <property type="match status" value="1"/>
</dbReference>
<keyword evidence="2" id="KW-0472">Membrane</keyword>
<dbReference type="SMART" id="SM00014">
    <property type="entry name" value="acidPPc"/>
    <property type="match status" value="1"/>
</dbReference>
<reference evidence="4 5" key="1">
    <citation type="submission" date="2020-10" db="EMBL/GenBank/DDBJ databases">
        <title>Ca. Dormibacterota MAGs.</title>
        <authorList>
            <person name="Montgomery K."/>
        </authorList>
    </citation>
    <scope>NUCLEOTIDE SEQUENCE [LARGE SCALE GENOMIC DNA]</scope>
    <source>
        <strain evidence="4">SC8812_S17_18</strain>
    </source>
</reference>
<evidence type="ECO:0000256" key="1">
    <source>
        <dbReference type="SAM" id="MobiDB-lite"/>
    </source>
</evidence>
<dbReference type="PANTHER" id="PTHR14969:SF13">
    <property type="entry name" value="AT30094P"/>
    <property type="match status" value="1"/>
</dbReference>
<protein>
    <submittedName>
        <fullName evidence="4">Phosphatase PAP2 family protein</fullName>
    </submittedName>
</protein>
<dbReference type="PANTHER" id="PTHR14969">
    <property type="entry name" value="SPHINGOSINE-1-PHOSPHATE PHOSPHOHYDROLASE"/>
    <property type="match status" value="1"/>
</dbReference>
<evidence type="ECO:0000259" key="3">
    <source>
        <dbReference type="SMART" id="SM00014"/>
    </source>
</evidence>
<dbReference type="InterPro" id="IPR000326">
    <property type="entry name" value="PAP2/HPO"/>
</dbReference>
<feature type="transmembrane region" description="Helical" evidence="2">
    <location>
        <begin position="181"/>
        <end position="201"/>
    </location>
</feature>
<dbReference type="AlphaFoldDB" id="A0A934K0I4"/>
<evidence type="ECO:0000256" key="2">
    <source>
        <dbReference type="SAM" id="Phobius"/>
    </source>
</evidence>
<dbReference type="EMBL" id="JAEKNS010000095">
    <property type="protein sequence ID" value="MBJ7595007.1"/>
    <property type="molecule type" value="Genomic_DNA"/>
</dbReference>
<dbReference type="RefSeq" id="WP_337311720.1">
    <property type="nucleotide sequence ID" value="NZ_JAEKNS010000095.1"/>
</dbReference>
<comment type="caution">
    <text evidence="4">The sequence shown here is derived from an EMBL/GenBank/DDBJ whole genome shotgun (WGS) entry which is preliminary data.</text>
</comment>
<dbReference type="InterPro" id="IPR036938">
    <property type="entry name" value="PAP2/HPO_sf"/>
</dbReference>
<keyword evidence="2" id="KW-0812">Transmembrane</keyword>
<feature type="transmembrane region" description="Helical" evidence="2">
    <location>
        <begin position="75"/>
        <end position="103"/>
    </location>
</feature>
<keyword evidence="2" id="KW-1133">Transmembrane helix</keyword>
<dbReference type="CDD" id="cd03392">
    <property type="entry name" value="PAP2_like_2"/>
    <property type="match status" value="1"/>
</dbReference>
<dbReference type="Gene3D" id="1.20.144.10">
    <property type="entry name" value="Phosphatidic acid phosphatase type 2/haloperoxidase"/>
    <property type="match status" value="1"/>
</dbReference>
<evidence type="ECO:0000313" key="5">
    <source>
        <dbReference type="Proteomes" id="UP000606991"/>
    </source>
</evidence>
<feature type="region of interest" description="Disordered" evidence="1">
    <location>
        <begin position="242"/>
        <end position="308"/>
    </location>
</feature>
<proteinExistence type="predicted"/>
<feature type="transmembrane region" description="Helical" evidence="2">
    <location>
        <begin position="149"/>
        <end position="169"/>
    </location>
</feature>
<sequence length="308" mass="32994">MTAPPEDVHAGAGTAARQIIAGEPGPAARRWLGPLCVTAFALFVVTTFFVLTGWTRSAFDVPIAHAVQQVPWGPLTYWMTFTNITGGLVQDLFGAAVVVALFVWDRRSGWLMALGALGSLIDQIVKVSIQRHRPTADVVSILNPSNGYSYPSGHAVFFTWLSLMLAAAISPRVGPRWRAVIWSLAVVVVVLVSIGRVWAGAHWPTDVIGGILLGVGWSAFILWLPERWLPAPSRRWLPMAAREHHASPGASSAPNADDPPSNRQSQLGRGTALPDSIENRPPGTRDVACAKGGFPASAGEQGLRRPPS</sequence>
<gene>
    <name evidence="4" type="ORF">JF886_09145</name>
</gene>
<feature type="transmembrane region" description="Helical" evidence="2">
    <location>
        <begin position="31"/>
        <end position="55"/>
    </location>
</feature>
<organism evidence="4 5">
    <name type="scientific">Candidatus Aeolococcus gillhamiae</name>
    <dbReference type="NCBI Taxonomy" id="3127015"/>
    <lineage>
        <taxon>Bacteria</taxon>
        <taxon>Bacillati</taxon>
        <taxon>Candidatus Dormiibacterota</taxon>
        <taxon>Candidatus Dormibacteria</taxon>
        <taxon>Candidatus Aeolococcales</taxon>
        <taxon>Candidatus Aeolococcaceae</taxon>
        <taxon>Candidatus Aeolococcus</taxon>
    </lineage>
</organism>